<dbReference type="EMBL" id="WJIE01000007">
    <property type="protein sequence ID" value="MRG95292.1"/>
    <property type="molecule type" value="Genomic_DNA"/>
</dbReference>
<keyword evidence="7" id="KW-0694">RNA-binding</keyword>
<dbReference type="OrthoDB" id="9805492at2"/>
<dbReference type="SUPFAM" id="SSF53335">
    <property type="entry name" value="S-adenosyl-L-methionine-dependent methyltransferases"/>
    <property type="match status" value="1"/>
</dbReference>
<evidence type="ECO:0000313" key="12">
    <source>
        <dbReference type="Proteomes" id="UP000440224"/>
    </source>
</evidence>
<name>A0A6N7PSX4_9BACT</name>
<evidence type="ECO:0000256" key="8">
    <source>
        <dbReference type="ARBA" id="ARBA00038091"/>
    </source>
</evidence>
<dbReference type="Proteomes" id="UP000440224">
    <property type="component" value="Unassembled WGS sequence"/>
</dbReference>
<sequence length="426" mass="45364">MNARAKISANAPDPSPARPEGRRTGSPIPTVTLKPGHVRPVWTGHPWVFAQAIARIEGGALAGDEVKVVDPHGSTLGHGLYTPRSAIPVRIYTRDDAPIDGALFRRRIERAIQHRRDLGLPNHAAGHETTAYRLIHAEGDGLPGLVVDVLGDVAVVQIGTIGVKRREGIVFDALSELLSPRAIVDRTSVELAKKEGFEAAAGVVRGDTSLDRFTFMERGLAYEIPLALGQKTGFYLDQRTLRARVEQLAHGRRVLDAFSFVGTFAMAAARGGATEVVAVDESALAIEVGAECARKNGLLGRIHFQREDARHALSRASAEGGFDIVLCDPPKLSPTRGAKEGALGAYKALAAAGCRATKAGGIFVLCSCSSAVSIDDLARALALGAREARMHAVIFDRHFQGADHPVSAAFPEGLYLKSVIARLEAL</sequence>
<dbReference type="GO" id="GO:0008168">
    <property type="term" value="F:methyltransferase activity"/>
    <property type="evidence" value="ECO:0007669"/>
    <property type="project" value="UniProtKB-KW"/>
</dbReference>
<evidence type="ECO:0000256" key="2">
    <source>
        <dbReference type="ARBA" id="ARBA00022490"/>
    </source>
</evidence>
<accession>A0A6N7PSX4</accession>
<evidence type="ECO:0000259" key="10">
    <source>
        <dbReference type="SMART" id="SM00359"/>
    </source>
</evidence>
<evidence type="ECO:0000256" key="7">
    <source>
        <dbReference type="ARBA" id="ARBA00022884"/>
    </source>
</evidence>
<dbReference type="Gene3D" id="3.30.750.80">
    <property type="entry name" value="RNA methyltransferase domain (HRMD) like"/>
    <property type="match status" value="1"/>
</dbReference>
<dbReference type="Pfam" id="PF17785">
    <property type="entry name" value="PUA_3"/>
    <property type="match status" value="1"/>
</dbReference>
<comment type="subcellular location">
    <subcellularLocation>
        <location evidence="1">Cytoplasm</location>
    </subcellularLocation>
</comment>
<reference evidence="11 12" key="1">
    <citation type="submission" date="2019-10" db="EMBL/GenBank/DDBJ databases">
        <title>A soil myxobacterium in the family Polyangiaceae.</title>
        <authorList>
            <person name="Li Y."/>
            <person name="Wang J."/>
        </authorList>
    </citation>
    <scope>NUCLEOTIDE SEQUENCE [LARGE SCALE GENOMIC DNA]</scope>
    <source>
        <strain evidence="11 12">DSM 14734</strain>
    </source>
</reference>
<feature type="region of interest" description="Disordered" evidence="9">
    <location>
        <begin position="1"/>
        <end position="30"/>
    </location>
</feature>
<keyword evidence="2" id="KW-0963">Cytoplasm</keyword>
<protein>
    <submittedName>
        <fullName evidence="11">Methyltransferase domain-containing protein</fullName>
    </submittedName>
</protein>
<keyword evidence="4 11" id="KW-0489">Methyltransferase</keyword>
<feature type="domain" description="PUA" evidence="10">
    <location>
        <begin position="29"/>
        <end position="113"/>
    </location>
</feature>
<dbReference type="Gene3D" id="2.30.130.10">
    <property type="entry name" value="PUA domain"/>
    <property type="match status" value="1"/>
</dbReference>
<dbReference type="InterPro" id="IPR015947">
    <property type="entry name" value="PUA-like_sf"/>
</dbReference>
<keyword evidence="5 11" id="KW-0808">Transferase</keyword>
<evidence type="ECO:0000256" key="9">
    <source>
        <dbReference type="SAM" id="MobiDB-lite"/>
    </source>
</evidence>
<keyword evidence="6" id="KW-0949">S-adenosyl-L-methionine</keyword>
<keyword evidence="3" id="KW-0698">rRNA processing</keyword>
<dbReference type="CDD" id="cd02440">
    <property type="entry name" value="AdoMet_MTases"/>
    <property type="match status" value="1"/>
</dbReference>
<comment type="similarity">
    <text evidence="8">Belongs to the methyltransferase superfamily. RlmI family.</text>
</comment>
<dbReference type="InterPro" id="IPR041532">
    <property type="entry name" value="RlmI-like_PUA"/>
</dbReference>
<dbReference type="Pfam" id="PF10672">
    <property type="entry name" value="Methyltrans_SAM"/>
    <property type="match status" value="1"/>
</dbReference>
<dbReference type="SUPFAM" id="SSF88697">
    <property type="entry name" value="PUA domain-like"/>
    <property type="match status" value="1"/>
</dbReference>
<dbReference type="GO" id="GO:0032259">
    <property type="term" value="P:methylation"/>
    <property type="evidence" value="ECO:0007669"/>
    <property type="project" value="UniProtKB-KW"/>
</dbReference>
<dbReference type="AlphaFoldDB" id="A0A6N7PSX4"/>
<comment type="caution">
    <text evidence="11">The sequence shown here is derived from an EMBL/GenBank/DDBJ whole genome shotgun (WGS) entry which is preliminary data.</text>
</comment>
<dbReference type="Gene3D" id="3.40.50.150">
    <property type="entry name" value="Vaccinia Virus protein VP39"/>
    <property type="match status" value="1"/>
</dbReference>
<proteinExistence type="inferred from homology"/>
<dbReference type="GO" id="GO:0005737">
    <property type="term" value="C:cytoplasm"/>
    <property type="evidence" value="ECO:0007669"/>
    <property type="project" value="UniProtKB-SubCell"/>
</dbReference>
<gene>
    <name evidence="11" type="ORF">GF068_25735</name>
</gene>
<dbReference type="CDD" id="cd21153">
    <property type="entry name" value="PUA_RlmI"/>
    <property type="match status" value="1"/>
</dbReference>
<evidence type="ECO:0000256" key="3">
    <source>
        <dbReference type="ARBA" id="ARBA00022552"/>
    </source>
</evidence>
<dbReference type="PROSITE" id="PS50890">
    <property type="entry name" value="PUA"/>
    <property type="match status" value="1"/>
</dbReference>
<dbReference type="GO" id="GO:0006364">
    <property type="term" value="P:rRNA processing"/>
    <property type="evidence" value="ECO:0007669"/>
    <property type="project" value="UniProtKB-KW"/>
</dbReference>
<dbReference type="PANTHER" id="PTHR42873:SF1">
    <property type="entry name" value="S-ADENOSYLMETHIONINE-DEPENDENT METHYLTRANSFERASE DOMAIN-CONTAINING PROTEIN"/>
    <property type="match status" value="1"/>
</dbReference>
<dbReference type="InterPro" id="IPR029063">
    <property type="entry name" value="SAM-dependent_MTases_sf"/>
</dbReference>
<dbReference type="SMART" id="SM00359">
    <property type="entry name" value="PUA"/>
    <property type="match status" value="1"/>
</dbReference>
<evidence type="ECO:0000256" key="1">
    <source>
        <dbReference type="ARBA" id="ARBA00004496"/>
    </source>
</evidence>
<dbReference type="InterPro" id="IPR036974">
    <property type="entry name" value="PUA_sf"/>
</dbReference>
<organism evidence="11 12">
    <name type="scientific">Polyangium spumosum</name>
    <dbReference type="NCBI Taxonomy" id="889282"/>
    <lineage>
        <taxon>Bacteria</taxon>
        <taxon>Pseudomonadati</taxon>
        <taxon>Myxococcota</taxon>
        <taxon>Polyangia</taxon>
        <taxon>Polyangiales</taxon>
        <taxon>Polyangiaceae</taxon>
        <taxon>Polyangium</taxon>
    </lineage>
</organism>
<evidence type="ECO:0000256" key="4">
    <source>
        <dbReference type="ARBA" id="ARBA00022603"/>
    </source>
</evidence>
<dbReference type="PANTHER" id="PTHR42873">
    <property type="entry name" value="RIBOSOMAL RNA LARGE SUBUNIT METHYLTRANSFERASE"/>
    <property type="match status" value="1"/>
</dbReference>
<evidence type="ECO:0000256" key="5">
    <source>
        <dbReference type="ARBA" id="ARBA00022679"/>
    </source>
</evidence>
<evidence type="ECO:0000313" key="11">
    <source>
        <dbReference type="EMBL" id="MRG95292.1"/>
    </source>
</evidence>
<evidence type="ECO:0000256" key="6">
    <source>
        <dbReference type="ARBA" id="ARBA00022691"/>
    </source>
</evidence>
<dbReference type="GO" id="GO:0003723">
    <property type="term" value="F:RNA binding"/>
    <property type="evidence" value="ECO:0007669"/>
    <property type="project" value="UniProtKB-KW"/>
</dbReference>
<keyword evidence="12" id="KW-1185">Reference proteome</keyword>
<dbReference type="CDD" id="cd11572">
    <property type="entry name" value="RlmI_M_like"/>
    <property type="match status" value="1"/>
</dbReference>
<dbReference type="InterPro" id="IPR002478">
    <property type="entry name" value="PUA"/>
</dbReference>
<dbReference type="InterPro" id="IPR019614">
    <property type="entry name" value="SAM-dep_methyl-trfase"/>
</dbReference>